<evidence type="ECO:0000313" key="1">
    <source>
        <dbReference type="Proteomes" id="UP000887580"/>
    </source>
</evidence>
<protein>
    <submittedName>
        <fullName evidence="2">Uncharacterized protein</fullName>
    </submittedName>
</protein>
<dbReference type="Proteomes" id="UP000887580">
    <property type="component" value="Unplaced"/>
</dbReference>
<dbReference type="WBParaSite" id="PS1159_v2.g23464.t1">
    <property type="protein sequence ID" value="PS1159_v2.g23464.t1"/>
    <property type="gene ID" value="PS1159_v2.g23464"/>
</dbReference>
<proteinExistence type="predicted"/>
<sequence length="310" mass="34703">MQIHLNPKNIGILCMIAGFLYLGYLLFSSNNNFPELTVEFKDVMSYAVLAVEMGGHAVKKIYDENALNIQLKGQTDVGKAELLTKADLVSNHLILDLLQRFSALGMTIISEEKASGMSEDEVSKYRDDNYQLWLDYKDALNLMPSTKYDMSRMNIWIDPLDATQEFTEGLTQYVTTMACITIDGRPVFGAIYRPFFDETSKLSHAGKVQELVNTALKGQYTVEPAGGSGYKTLRLINSTAEYYIHSTAIKKWDLCAGDAIIRAAGGALIDLEGESIDYNSKLPVLNKKGLFMARKNVYSSFMEIKDYLKI</sequence>
<accession>A0AC35G2U3</accession>
<organism evidence="1 2">
    <name type="scientific">Panagrolaimus sp. PS1159</name>
    <dbReference type="NCBI Taxonomy" id="55785"/>
    <lineage>
        <taxon>Eukaryota</taxon>
        <taxon>Metazoa</taxon>
        <taxon>Ecdysozoa</taxon>
        <taxon>Nematoda</taxon>
        <taxon>Chromadorea</taxon>
        <taxon>Rhabditida</taxon>
        <taxon>Tylenchina</taxon>
        <taxon>Panagrolaimomorpha</taxon>
        <taxon>Panagrolaimoidea</taxon>
        <taxon>Panagrolaimidae</taxon>
        <taxon>Panagrolaimus</taxon>
    </lineage>
</organism>
<name>A0AC35G2U3_9BILA</name>
<evidence type="ECO:0000313" key="2">
    <source>
        <dbReference type="WBParaSite" id="PS1159_v2.g23464.t1"/>
    </source>
</evidence>
<reference evidence="2" key="1">
    <citation type="submission" date="2022-11" db="UniProtKB">
        <authorList>
            <consortium name="WormBaseParasite"/>
        </authorList>
    </citation>
    <scope>IDENTIFICATION</scope>
</reference>